<feature type="domain" description="Metallo-beta-lactamase" evidence="7">
    <location>
        <begin position="60"/>
        <end position="220"/>
    </location>
</feature>
<protein>
    <submittedName>
        <fullName evidence="8">Hydroxyacylglutathione hydrolase</fullName>
    </submittedName>
</protein>
<evidence type="ECO:0000313" key="9">
    <source>
        <dbReference type="Proteomes" id="UP000291022"/>
    </source>
</evidence>
<feature type="region of interest" description="Disordered" evidence="6">
    <location>
        <begin position="216"/>
        <end position="236"/>
    </location>
</feature>
<dbReference type="Pfam" id="PF00753">
    <property type="entry name" value="Lactamase_B"/>
    <property type="match status" value="1"/>
</dbReference>
<dbReference type="InterPro" id="IPR035680">
    <property type="entry name" value="Clx_II_MBL"/>
</dbReference>
<comment type="similarity">
    <text evidence="2">Belongs to the metallo-beta-lactamase superfamily. Glyoxalase II family.</text>
</comment>
<proteinExistence type="inferred from homology"/>
<feature type="compositionally biased region" description="Polar residues" evidence="6">
    <location>
        <begin position="312"/>
        <end position="323"/>
    </location>
</feature>
<evidence type="ECO:0000313" key="8">
    <source>
        <dbReference type="Ensembl" id="ENSUAMP00000016777.1"/>
    </source>
</evidence>
<dbReference type="CDD" id="cd07723">
    <property type="entry name" value="hydroxyacylglutathione_hydrolase_MBL-fold"/>
    <property type="match status" value="1"/>
</dbReference>
<feature type="compositionally biased region" description="Low complexity" evidence="6">
    <location>
        <begin position="354"/>
        <end position="364"/>
    </location>
</feature>
<reference evidence="8" key="3">
    <citation type="submission" date="2025-09" db="UniProtKB">
        <authorList>
            <consortium name="Ensembl"/>
        </authorList>
    </citation>
    <scope>IDENTIFICATION</scope>
</reference>
<keyword evidence="9" id="KW-1185">Reference proteome</keyword>
<accession>A0A452RDG4</accession>
<dbReference type="PANTHER" id="PTHR11935">
    <property type="entry name" value="BETA LACTAMASE DOMAIN"/>
    <property type="match status" value="1"/>
</dbReference>
<feature type="region of interest" description="Disordered" evidence="6">
    <location>
        <begin position="312"/>
        <end position="364"/>
    </location>
</feature>
<keyword evidence="5" id="KW-0862">Zinc</keyword>
<dbReference type="GO" id="GO:0006750">
    <property type="term" value="P:glutathione biosynthetic process"/>
    <property type="evidence" value="ECO:0007669"/>
    <property type="project" value="Ensembl"/>
</dbReference>
<sequence>MVLGRGLVGHRSLAALGAVCARRGLGPALLGVLLHHAGIRKSLTVEQGTMKVELLPALTDNYMYLIIDDETKEAAVVDPVQPQKVVETVKKHGVKLTTVLTTHHHWDHAGGNEKLVKLEPGLKVCGGDDRIGALTHKVTHLSTLQVGSLSVKCLSTPCHTSGHICYFVTKPGSSEPPAVFTGDTLFVAGCGKFYEGTADEMYRALIEILGRLPPDTVGSSPRVGPSRPSHAGESGRAGAFPLEARLSVHVFLLLVNTHTRSVCVLRDTSVLVANGTQPRALCAQLRGVCGQIPETPSSQSGVFPSECTVATSIPSTTSSSRGTWSPAMLPFRRSWPGPRRSTASGSPRCHPPSRRSSPTTRSCE</sequence>
<dbReference type="AlphaFoldDB" id="A0A452RDG4"/>
<keyword evidence="4" id="KW-0378">Hydrolase</keyword>
<dbReference type="InterPro" id="IPR001279">
    <property type="entry name" value="Metallo-B-lactamas"/>
</dbReference>
<evidence type="ECO:0000256" key="6">
    <source>
        <dbReference type="SAM" id="MobiDB-lite"/>
    </source>
</evidence>
<dbReference type="PANTHER" id="PTHR11935:SF80">
    <property type="entry name" value="HYDROXYACYLGLUTATHIONE HYDROLASE, MITOCHONDRIAL"/>
    <property type="match status" value="1"/>
</dbReference>
<evidence type="ECO:0000256" key="1">
    <source>
        <dbReference type="ARBA" id="ARBA00001947"/>
    </source>
</evidence>
<reference evidence="8" key="2">
    <citation type="submission" date="2025-08" db="UniProtKB">
        <authorList>
            <consortium name="Ensembl"/>
        </authorList>
    </citation>
    <scope>IDENTIFICATION</scope>
</reference>
<dbReference type="Proteomes" id="UP000291022">
    <property type="component" value="Unassembled WGS sequence"/>
</dbReference>
<gene>
    <name evidence="8" type="primary">HAGH</name>
</gene>
<dbReference type="Ensembl" id="ENSUAMT00000018783.1">
    <property type="protein sequence ID" value="ENSUAMP00000016777.1"/>
    <property type="gene ID" value="ENSUAMG00000013330.1"/>
</dbReference>
<evidence type="ECO:0000256" key="2">
    <source>
        <dbReference type="ARBA" id="ARBA00006759"/>
    </source>
</evidence>
<reference evidence="9" key="1">
    <citation type="submission" date="2016-06" db="EMBL/GenBank/DDBJ databases">
        <title>De novo assembly and RNA-Seq shows season-dependent expression and editing in black bear kidneys.</title>
        <authorList>
            <person name="Korstanje R."/>
            <person name="Srivastava A."/>
            <person name="Sarsani V.K."/>
            <person name="Sheehan S.M."/>
            <person name="Seger R.L."/>
            <person name="Barter M.E."/>
            <person name="Lindqvist C."/>
            <person name="Brody L.C."/>
            <person name="Mullikin J.C."/>
        </authorList>
    </citation>
    <scope>NUCLEOTIDE SEQUENCE [LARGE SCALE GENOMIC DNA]</scope>
</reference>
<dbReference type="SMART" id="SM00849">
    <property type="entry name" value="Lactamase_B"/>
    <property type="match status" value="1"/>
</dbReference>
<dbReference type="STRING" id="9643.ENSUAMP00000016777"/>
<dbReference type="InterPro" id="IPR036866">
    <property type="entry name" value="RibonucZ/Hydroxyglut_hydro"/>
</dbReference>
<comment type="cofactor">
    <cofactor evidence="1">
        <name>Zn(2+)</name>
        <dbReference type="ChEBI" id="CHEBI:29105"/>
    </cofactor>
</comment>
<dbReference type="SUPFAM" id="SSF56281">
    <property type="entry name" value="Metallo-hydrolase/oxidoreductase"/>
    <property type="match status" value="1"/>
</dbReference>
<dbReference type="GeneTree" id="ENSGT00940000159176"/>
<name>A0A452RDG4_URSAM</name>
<keyword evidence="3" id="KW-0479">Metal-binding</keyword>
<organism evidence="8 9">
    <name type="scientific">Ursus americanus</name>
    <name type="common">American black bear</name>
    <name type="synonym">Euarctos americanus</name>
    <dbReference type="NCBI Taxonomy" id="9643"/>
    <lineage>
        <taxon>Eukaryota</taxon>
        <taxon>Metazoa</taxon>
        <taxon>Chordata</taxon>
        <taxon>Craniata</taxon>
        <taxon>Vertebrata</taxon>
        <taxon>Euteleostomi</taxon>
        <taxon>Mammalia</taxon>
        <taxon>Eutheria</taxon>
        <taxon>Laurasiatheria</taxon>
        <taxon>Carnivora</taxon>
        <taxon>Caniformia</taxon>
        <taxon>Ursidae</taxon>
        <taxon>Ursus</taxon>
    </lineage>
</organism>
<evidence type="ECO:0000256" key="4">
    <source>
        <dbReference type="ARBA" id="ARBA00022801"/>
    </source>
</evidence>
<dbReference type="GO" id="GO:0046872">
    <property type="term" value="F:metal ion binding"/>
    <property type="evidence" value="ECO:0007669"/>
    <property type="project" value="UniProtKB-KW"/>
</dbReference>
<evidence type="ECO:0000259" key="7">
    <source>
        <dbReference type="SMART" id="SM00849"/>
    </source>
</evidence>
<evidence type="ECO:0000256" key="3">
    <source>
        <dbReference type="ARBA" id="ARBA00022723"/>
    </source>
</evidence>
<dbReference type="Gene3D" id="3.60.15.10">
    <property type="entry name" value="Ribonuclease Z/Hydroxyacylglutathione hydrolase-like"/>
    <property type="match status" value="1"/>
</dbReference>
<feature type="compositionally biased region" description="Low complexity" evidence="6">
    <location>
        <begin position="217"/>
        <end position="229"/>
    </location>
</feature>
<evidence type="ECO:0000256" key="5">
    <source>
        <dbReference type="ARBA" id="ARBA00022833"/>
    </source>
</evidence>
<dbReference type="GO" id="GO:0004416">
    <property type="term" value="F:hydroxyacylglutathione hydrolase activity"/>
    <property type="evidence" value="ECO:0007669"/>
    <property type="project" value="Ensembl"/>
</dbReference>
<dbReference type="GO" id="GO:0005739">
    <property type="term" value="C:mitochondrion"/>
    <property type="evidence" value="ECO:0007669"/>
    <property type="project" value="TreeGrafter"/>
</dbReference>